<name>A0A0X3PBG0_SCHSO</name>
<reference evidence="1" key="1">
    <citation type="submission" date="2016-01" db="EMBL/GenBank/DDBJ databases">
        <title>Reference transcriptome for the parasite Schistocephalus solidus: insights into the molecular evolution of parasitism.</title>
        <authorList>
            <person name="Hebert F.O."/>
            <person name="Grambauer S."/>
            <person name="Barber I."/>
            <person name="Landry C.R."/>
            <person name="Aubin-Horth N."/>
        </authorList>
    </citation>
    <scope>NUCLEOTIDE SEQUENCE</scope>
</reference>
<organism evidence="1">
    <name type="scientific">Schistocephalus solidus</name>
    <name type="common">Tapeworm</name>
    <dbReference type="NCBI Taxonomy" id="70667"/>
    <lineage>
        <taxon>Eukaryota</taxon>
        <taxon>Metazoa</taxon>
        <taxon>Spiralia</taxon>
        <taxon>Lophotrochozoa</taxon>
        <taxon>Platyhelminthes</taxon>
        <taxon>Cestoda</taxon>
        <taxon>Eucestoda</taxon>
        <taxon>Diphyllobothriidea</taxon>
        <taxon>Diphyllobothriidae</taxon>
        <taxon>Schistocephalus</taxon>
    </lineage>
</organism>
<proteinExistence type="predicted"/>
<gene>
    <name evidence="1" type="ORF">TR117454</name>
</gene>
<sequence>MINVDGYLHLKSNRFKHSILSSSLQYFNDTHLMKQIFSNLMFYKAVVCLNAIGTKPVRMIPLILKRICTSSREFASPSRTKCKRDILRRSIKRYKTLPIQS</sequence>
<accession>A0A0X3PBG0</accession>
<evidence type="ECO:0000313" key="1">
    <source>
        <dbReference type="EMBL" id="JAP45422.1"/>
    </source>
</evidence>
<dbReference type="EMBL" id="GEEE01017803">
    <property type="protein sequence ID" value="JAP45422.1"/>
    <property type="molecule type" value="Transcribed_RNA"/>
</dbReference>
<dbReference type="AlphaFoldDB" id="A0A0X3PBG0"/>
<protein>
    <submittedName>
        <fullName evidence="1">Uncharacterized protein</fullName>
    </submittedName>
</protein>